<comment type="caution">
    <text evidence="6">The sequence shown here is derived from an EMBL/GenBank/DDBJ whole genome shotgun (WGS) entry which is preliminary data.</text>
</comment>
<dbReference type="CDD" id="cd00118">
    <property type="entry name" value="LysM"/>
    <property type="match status" value="2"/>
</dbReference>
<keyword evidence="3" id="KW-0961">Cell wall biogenesis/degradation</keyword>
<dbReference type="GO" id="GO:0071555">
    <property type="term" value="P:cell wall organization"/>
    <property type="evidence" value="ECO:0007669"/>
    <property type="project" value="UniProtKB-KW"/>
</dbReference>
<protein>
    <recommendedName>
        <fullName evidence="8">LysM domain-containing protein</fullName>
    </recommendedName>
</protein>
<dbReference type="PANTHER" id="PTHR33734:SF22">
    <property type="entry name" value="MEMBRANE-BOUND LYTIC MUREIN TRANSGLYCOSYLASE D"/>
    <property type="match status" value="1"/>
</dbReference>
<dbReference type="GO" id="GO:0016787">
    <property type="term" value="F:hydrolase activity"/>
    <property type="evidence" value="ECO:0007669"/>
    <property type="project" value="UniProtKB-KW"/>
</dbReference>
<dbReference type="InterPro" id="IPR038765">
    <property type="entry name" value="Papain-like_cys_pep_sf"/>
</dbReference>
<dbReference type="PANTHER" id="PTHR33734">
    <property type="entry name" value="LYSM DOMAIN-CONTAINING GPI-ANCHORED PROTEIN 2"/>
    <property type="match status" value="1"/>
</dbReference>
<feature type="domain" description="LysM" evidence="5">
    <location>
        <begin position="189"/>
        <end position="233"/>
    </location>
</feature>
<organism evidence="6 7">
    <name type="scientific">Candidatus Portnoybacteria bacterium CG03_land_8_20_14_0_80_41_10</name>
    <dbReference type="NCBI Taxonomy" id="1974808"/>
    <lineage>
        <taxon>Bacteria</taxon>
        <taxon>Candidatus Portnoyibacteriota</taxon>
    </lineage>
</organism>
<evidence type="ECO:0000313" key="6">
    <source>
        <dbReference type="EMBL" id="PIV10203.1"/>
    </source>
</evidence>
<dbReference type="AlphaFoldDB" id="A0A2M7BUE5"/>
<evidence type="ECO:0008006" key="8">
    <source>
        <dbReference type="Google" id="ProtNLM"/>
    </source>
</evidence>
<keyword evidence="2" id="KW-0378">Hydrolase</keyword>
<evidence type="ECO:0000256" key="2">
    <source>
        <dbReference type="ARBA" id="ARBA00022801"/>
    </source>
</evidence>
<proteinExistence type="predicted"/>
<feature type="domain" description="LysM" evidence="5">
    <location>
        <begin position="139"/>
        <end position="183"/>
    </location>
</feature>
<dbReference type="Pfam" id="PF01476">
    <property type="entry name" value="LysM"/>
    <property type="match status" value="2"/>
</dbReference>
<dbReference type="Gene3D" id="3.90.1720.10">
    <property type="entry name" value="endopeptidase domain like (from Nostoc punctiforme)"/>
    <property type="match status" value="1"/>
</dbReference>
<accession>A0A2M7BUE5</accession>
<dbReference type="Proteomes" id="UP000229894">
    <property type="component" value="Unassembled WGS sequence"/>
</dbReference>
<dbReference type="InterPro" id="IPR018392">
    <property type="entry name" value="LysM"/>
</dbReference>
<evidence type="ECO:0000256" key="1">
    <source>
        <dbReference type="ARBA" id="ARBA00022729"/>
    </source>
</evidence>
<evidence type="ECO:0000256" key="3">
    <source>
        <dbReference type="ARBA" id="ARBA00023316"/>
    </source>
</evidence>
<sequence length="369" mass="40124">MGTIKQFLKGFSNRFKSETGQSNKKLLFAAVILFCLTFSLANPAKGIERFLILGLNQEKSIIVEEAKKGMDFVSENSSINQPYLTANSLASLVGQPDISSAAEEYLFQETPLILLQEQALLAQNCPTTFISQDPRSGIIAYTVQEGDTVSSIAASFGVTTNTLLWANSLSATSLIRPGDELTVLPVSGVLHRVKSGETIGGLAKYYQADEEEIIVFNALLADGTIQIGQKIVIPDGQMPAPKPSYSYTVQASYSGTGAGQSRSFPYGQCTWYVAQKRVVAWSGHAKNWLANAQVAGYPVCWGSSCQPSIGAIVSLKDGGWLAQLYGHVAYVIQVEKDRFLISEMNRVGWGQVSVRWISLGSYNIRGFIY</sequence>
<evidence type="ECO:0000259" key="4">
    <source>
        <dbReference type="PROSITE" id="PS50911"/>
    </source>
</evidence>
<dbReference type="Pfam" id="PF05257">
    <property type="entry name" value="CHAP"/>
    <property type="match status" value="1"/>
</dbReference>
<dbReference type="PROSITE" id="PS51782">
    <property type="entry name" value="LYSM"/>
    <property type="match status" value="2"/>
</dbReference>
<name>A0A2M7BUE5_9BACT</name>
<feature type="domain" description="Peptidase C51" evidence="4">
    <location>
        <begin position="244"/>
        <end position="369"/>
    </location>
</feature>
<gene>
    <name evidence="6" type="ORF">COS49_01795</name>
</gene>
<dbReference type="SUPFAM" id="SSF54106">
    <property type="entry name" value="LysM domain"/>
    <property type="match status" value="2"/>
</dbReference>
<evidence type="ECO:0000313" key="7">
    <source>
        <dbReference type="Proteomes" id="UP000229894"/>
    </source>
</evidence>
<dbReference type="SUPFAM" id="SSF54001">
    <property type="entry name" value="Cysteine proteinases"/>
    <property type="match status" value="1"/>
</dbReference>
<dbReference type="SMART" id="SM00257">
    <property type="entry name" value="LysM"/>
    <property type="match status" value="2"/>
</dbReference>
<dbReference type="Gene3D" id="3.10.350.10">
    <property type="entry name" value="LysM domain"/>
    <property type="match status" value="2"/>
</dbReference>
<dbReference type="InterPro" id="IPR007921">
    <property type="entry name" value="CHAP_dom"/>
</dbReference>
<evidence type="ECO:0000259" key="5">
    <source>
        <dbReference type="PROSITE" id="PS51782"/>
    </source>
</evidence>
<dbReference type="InterPro" id="IPR036779">
    <property type="entry name" value="LysM_dom_sf"/>
</dbReference>
<dbReference type="PROSITE" id="PS50911">
    <property type="entry name" value="CHAP"/>
    <property type="match status" value="1"/>
</dbReference>
<keyword evidence="1" id="KW-0732">Signal</keyword>
<dbReference type="EMBL" id="PEUX01000037">
    <property type="protein sequence ID" value="PIV10203.1"/>
    <property type="molecule type" value="Genomic_DNA"/>
</dbReference>
<reference evidence="7" key="1">
    <citation type="submission" date="2017-09" db="EMBL/GenBank/DDBJ databases">
        <title>Depth-based differentiation of microbial function through sediment-hosted aquifers and enrichment of novel symbionts in the deep terrestrial subsurface.</title>
        <authorList>
            <person name="Probst A.J."/>
            <person name="Ladd B."/>
            <person name="Jarett J.K."/>
            <person name="Geller-Mcgrath D.E."/>
            <person name="Sieber C.M.K."/>
            <person name="Emerson J.B."/>
            <person name="Anantharaman K."/>
            <person name="Thomas B.C."/>
            <person name="Malmstrom R."/>
            <person name="Stieglmeier M."/>
            <person name="Klingl A."/>
            <person name="Woyke T."/>
            <person name="Ryan C.M."/>
            <person name="Banfield J.F."/>
        </authorList>
    </citation>
    <scope>NUCLEOTIDE SEQUENCE [LARGE SCALE GENOMIC DNA]</scope>
</reference>